<dbReference type="CDD" id="cd06170">
    <property type="entry name" value="LuxR_C_like"/>
    <property type="match status" value="1"/>
</dbReference>
<dbReference type="InterPro" id="IPR000792">
    <property type="entry name" value="Tscrpt_reg_LuxR_C"/>
</dbReference>
<evidence type="ECO:0000313" key="5">
    <source>
        <dbReference type="EMBL" id="QIK75581.1"/>
    </source>
</evidence>
<keyword evidence="1" id="KW-0805">Transcription regulation</keyword>
<protein>
    <submittedName>
        <fullName evidence="5">Response regulator transcription factor</fullName>
    </submittedName>
</protein>
<dbReference type="EMBL" id="CP049866">
    <property type="protein sequence ID" value="QIK75581.1"/>
    <property type="molecule type" value="Genomic_DNA"/>
</dbReference>
<keyword evidence="6" id="KW-1185">Reference proteome</keyword>
<evidence type="ECO:0000313" key="6">
    <source>
        <dbReference type="Proteomes" id="UP000502035"/>
    </source>
</evidence>
<dbReference type="PROSITE" id="PS50043">
    <property type="entry name" value="HTH_LUXR_2"/>
    <property type="match status" value="1"/>
</dbReference>
<evidence type="ECO:0000256" key="2">
    <source>
        <dbReference type="ARBA" id="ARBA00023125"/>
    </source>
</evidence>
<sequence length="217" mass="22993">MTAIPHRRRALRVTTAHESELATAGLAVMLAPYAHRIELLASPGGQPASGADVTLHDTFAGAEAPPVANAPVVVHDGQLVTWTWNARPDLVEMALGNGASGVLSKQLPAARLVAALESIHHGRPVVDLGDERRPASAPRMVEALTPREAQVIAMITQGYDNQSIAEQGCISINSVKSYIRSAYRKMGVTSRTQAVLWGVRRGYLAQPARAEAAGLTA</sequence>
<reference evidence="5 6" key="1">
    <citation type="submission" date="2020-03" db="EMBL/GenBank/DDBJ databases">
        <title>Nocardioides sp. nov., isolated from fish.</title>
        <authorList>
            <person name="Hyun D.-W."/>
            <person name="Bae J.-W."/>
        </authorList>
    </citation>
    <scope>NUCLEOTIDE SEQUENCE [LARGE SCALE GENOMIC DNA]</scope>
    <source>
        <strain evidence="5 6">HDW12A</strain>
    </source>
</reference>
<keyword evidence="3" id="KW-0804">Transcription</keyword>
<dbReference type="PRINTS" id="PR00038">
    <property type="entry name" value="HTHLUXR"/>
</dbReference>
<name>A0A6G7YG10_9ACTN</name>
<gene>
    <name evidence="5" type="ORF">G7071_09135</name>
</gene>
<evidence type="ECO:0000256" key="3">
    <source>
        <dbReference type="ARBA" id="ARBA00023163"/>
    </source>
</evidence>
<dbReference type="InterPro" id="IPR011006">
    <property type="entry name" value="CheY-like_superfamily"/>
</dbReference>
<dbReference type="RefSeq" id="WP_166317684.1">
    <property type="nucleotide sequence ID" value="NZ_CP049866.1"/>
</dbReference>
<evidence type="ECO:0000259" key="4">
    <source>
        <dbReference type="PROSITE" id="PS50043"/>
    </source>
</evidence>
<organism evidence="5 6">
    <name type="scientific">Nocardioides piscis</name>
    <dbReference type="NCBI Taxonomy" id="2714938"/>
    <lineage>
        <taxon>Bacteria</taxon>
        <taxon>Bacillati</taxon>
        <taxon>Actinomycetota</taxon>
        <taxon>Actinomycetes</taxon>
        <taxon>Propionibacteriales</taxon>
        <taxon>Nocardioidaceae</taxon>
        <taxon>Nocardioides</taxon>
    </lineage>
</organism>
<dbReference type="PANTHER" id="PTHR44688:SF16">
    <property type="entry name" value="DNA-BINDING TRANSCRIPTIONAL ACTIVATOR DEVR_DOSR"/>
    <property type="match status" value="1"/>
</dbReference>
<dbReference type="GO" id="GO:0006355">
    <property type="term" value="P:regulation of DNA-templated transcription"/>
    <property type="evidence" value="ECO:0007669"/>
    <property type="project" value="InterPro"/>
</dbReference>
<dbReference type="SMART" id="SM00421">
    <property type="entry name" value="HTH_LUXR"/>
    <property type="match status" value="1"/>
</dbReference>
<dbReference type="Pfam" id="PF00196">
    <property type="entry name" value="GerE"/>
    <property type="match status" value="1"/>
</dbReference>
<dbReference type="GO" id="GO:0003677">
    <property type="term" value="F:DNA binding"/>
    <property type="evidence" value="ECO:0007669"/>
    <property type="project" value="UniProtKB-KW"/>
</dbReference>
<dbReference type="SUPFAM" id="SSF46894">
    <property type="entry name" value="C-terminal effector domain of the bipartite response regulators"/>
    <property type="match status" value="1"/>
</dbReference>
<feature type="domain" description="HTH luxR-type" evidence="4">
    <location>
        <begin position="137"/>
        <end position="202"/>
    </location>
</feature>
<dbReference type="SUPFAM" id="SSF52172">
    <property type="entry name" value="CheY-like"/>
    <property type="match status" value="1"/>
</dbReference>
<proteinExistence type="predicted"/>
<dbReference type="KEGG" id="npi:G7071_09135"/>
<dbReference type="AlphaFoldDB" id="A0A6G7YG10"/>
<dbReference type="Proteomes" id="UP000502035">
    <property type="component" value="Chromosome"/>
</dbReference>
<dbReference type="InterPro" id="IPR016032">
    <property type="entry name" value="Sig_transdc_resp-reg_C-effctor"/>
</dbReference>
<dbReference type="PANTHER" id="PTHR44688">
    <property type="entry name" value="DNA-BINDING TRANSCRIPTIONAL ACTIVATOR DEVR_DOSR"/>
    <property type="match status" value="1"/>
</dbReference>
<keyword evidence="2" id="KW-0238">DNA-binding</keyword>
<dbReference type="Gene3D" id="3.40.50.2300">
    <property type="match status" value="1"/>
</dbReference>
<accession>A0A6G7YG10</accession>
<evidence type="ECO:0000256" key="1">
    <source>
        <dbReference type="ARBA" id="ARBA00023015"/>
    </source>
</evidence>